<keyword evidence="2" id="KW-1185">Reference proteome</keyword>
<organism evidence="1 2">
    <name type="scientific">Larinioides sclopetarius</name>
    <dbReference type="NCBI Taxonomy" id="280406"/>
    <lineage>
        <taxon>Eukaryota</taxon>
        <taxon>Metazoa</taxon>
        <taxon>Ecdysozoa</taxon>
        <taxon>Arthropoda</taxon>
        <taxon>Chelicerata</taxon>
        <taxon>Arachnida</taxon>
        <taxon>Araneae</taxon>
        <taxon>Araneomorphae</taxon>
        <taxon>Entelegynae</taxon>
        <taxon>Araneoidea</taxon>
        <taxon>Araneidae</taxon>
        <taxon>Larinioides</taxon>
    </lineage>
</organism>
<evidence type="ECO:0000313" key="2">
    <source>
        <dbReference type="Proteomes" id="UP001497382"/>
    </source>
</evidence>
<dbReference type="AlphaFoldDB" id="A0AAV2B5G2"/>
<protein>
    <submittedName>
        <fullName evidence="1">Uncharacterized protein</fullName>
    </submittedName>
</protein>
<dbReference type="EMBL" id="CAXIEN010000271">
    <property type="protein sequence ID" value="CAL1290834.1"/>
    <property type="molecule type" value="Genomic_DNA"/>
</dbReference>
<sequence>MFFLVCFHCFQVCTYEEGHHCPFNERNEDDKNSANVIMIRAEPANLRKDSTTTAREKIVQKAENKNDQRFRKRKRSTDVFMFSIVTDDSGSKTIDMECRTINNDVCGINKTPRNENVDNFHMREAEPRNGAAGFHMPPVFPENIAHYSHQSTQHESIKNVLVQDAHNVDYPARLMEFRTINNDVCDMKEAPRNKNSDNIHRQGPEPRNVAAGFYMPPEFSEHITHYSSQSTQHKSNKNASIQGTHTVYNPAVNMEYRMLNNDICGINETPQNENFCYFHPRVSEPRNAAAGFYTKPAFPDDAVHYSRQSTQYESINGTHTIDNPAFCMEYRTTNNDACGINEVPRNETIFQQFMNQIIDRANLLRCQWQYERLCSWYATRRILGTSHIGENFHV</sequence>
<accession>A0AAV2B5G2</accession>
<gene>
    <name evidence="1" type="ORF">LARSCL_LOCUS16730</name>
</gene>
<comment type="caution">
    <text evidence="1">The sequence shown here is derived from an EMBL/GenBank/DDBJ whole genome shotgun (WGS) entry which is preliminary data.</text>
</comment>
<dbReference type="Proteomes" id="UP001497382">
    <property type="component" value="Unassembled WGS sequence"/>
</dbReference>
<name>A0AAV2B5G2_9ARAC</name>
<evidence type="ECO:0000313" key="1">
    <source>
        <dbReference type="EMBL" id="CAL1290834.1"/>
    </source>
</evidence>
<proteinExistence type="predicted"/>
<reference evidence="1 2" key="1">
    <citation type="submission" date="2024-04" db="EMBL/GenBank/DDBJ databases">
        <authorList>
            <person name="Rising A."/>
            <person name="Reimegard J."/>
            <person name="Sonavane S."/>
            <person name="Akerstrom W."/>
            <person name="Nylinder S."/>
            <person name="Hedman E."/>
            <person name="Kallberg Y."/>
        </authorList>
    </citation>
    <scope>NUCLEOTIDE SEQUENCE [LARGE SCALE GENOMIC DNA]</scope>
</reference>